<dbReference type="EMBL" id="JADNRY010000149">
    <property type="protein sequence ID" value="KAF9063325.1"/>
    <property type="molecule type" value="Genomic_DNA"/>
</dbReference>
<proteinExistence type="predicted"/>
<dbReference type="Proteomes" id="UP000772434">
    <property type="component" value="Unassembled WGS sequence"/>
</dbReference>
<evidence type="ECO:0000313" key="2">
    <source>
        <dbReference type="EMBL" id="KAF9063325.1"/>
    </source>
</evidence>
<protein>
    <submittedName>
        <fullName evidence="2">Uncharacterized protein</fullName>
    </submittedName>
</protein>
<dbReference type="OrthoDB" id="3004867at2759"/>
<sequence length="153" mass="16661">MFVPSHLLLALVLFRALESTLADRNITIDDNDGAIKYSPGWSVSSGFNALDYQGSHHLTDNKSATANFTFTGVAVYIMAPLWPFAVGAQAGVDGSSPVAIDMQDHTHTDPTEQAPEDVNTTVLWGMEGLTNSSHTLQISFWSIEDWMTLDAIM</sequence>
<comment type="caution">
    <text evidence="2">The sequence shown here is derived from an EMBL/GenBank/DDBJ whole genome shotgun (WGS) entry which is preliminary data.</text>
</comment>
<feature type="signal peptide" evidence="1">
    <location>
        <begin position="1"/>
        <end position="22"/>
    </location>
</feature>
<keyword evidence="1" id="KW-0732">Signal</keyword>
<name>A0A9P5PJR0_9AGAR</name>
<gene>
    <name evidence="2" type="ORF">BDP27DRAFT_241404</name>
</gene>
<accession>A0A9P5PJR0</accession>
<keyword evidence="3" id="KW-1185">Reference proteome</keyword>
<dbReference type="AlphaFoldDB" id="A0A9P5PJR0"/>
<dbReference type="Gene3D" id="2.60.120.260">
    <property type="entry name" value="Galactose-binding domain-like"/>
    <property type="match status" value="1"/>
</dbReference>
<evidence type="ECO:0000313" key="3">
    <source>
        <dbReference type="Proteomes" id="UP000772434"/>
    </source>
</evidence>
<evidence type="ECO:0000256" key="1">
    <source>
        <dbReference type="SAM" id="SignalP"/>
    </source>
</evidence>
<reference evidence="2" key="1">
    <citation type="submission" date="2020-11" db="EMBL/GenBank/DDBJ databases">
        <authorList>
            <consortium name="DOE Joint Genome Institute"/>
            <person name="Ahrendt S."/>
            <person name="Riley R."/>
            <person name="Andreopoulos W."/>
            <person name="Labutti K."/>
            <person name="Pangilinan J."/>
            <person name="Ruiz-Duenas F.J."/>
            <person name="Barrasa J.M."/>
            <person name="Sanchez-Garcia M."/>
            <person name="Camarero S."/>
            <person name="Miyauchi S."/>
            <person name="Serrano A."/>
            <person name="Linde D."/>
            <person name="Babiker R."/>
            <person name="Drula E."/>
            <person name="Ayuso-Fernandez I."/>
            <person name="Pacheco R."/>
            <person name="Padilla G."/>
            <person name="Ferreira P."/>
            <person name="Barriuso J."/>
            <person name="Kellner H."/>
            <person name="Castanera R."/>
            <person name="Alfaro M."/>
            <person name="Ramirez L."/>
            <person name="Pisabarro A.G."/>
            <person name="Kuo A."/>
            <person name="Tritt A."/>
            <person name="Lipzen A."/>
            <person name="He G."/>
            <person name="Yan M."/>
            <person name="Ng V."/>
            <person name="Cullen D."/>
            <person name="Martin F."/>
            <person name="Rosso M.-N."/>
            <person name="Henrissat B."/>
            <person name="Hibbett D."/>
            <person name="Martinez A.T."/>
            <person name="Grigoriev I.V."/>
        </authorList>
    </citation>
    <scope>NUCLEOTIDE SEQUENCE</scope>
    <source>
        <strain evidence="2">AH 40177</strain>
    </source>
</reference>
<organism evidence="2 3">
    <name type="scientific">Rhodocollybia butyracea</name>
    <dbReference type="NCBI Taxonomy" id="206335"/>
    <lineage>
        <taxon>Eukaryota</taxon>
        <taxon>Fungi</taxon>
        <taxon>Dikarya</taxon>
        <taxon>Basidiomycota</taxon>
        <taxon>Agaricomycotina</taxon>
        <taxon>Agaricomycetes</taxon>
        <taxon>Agaricomycetidae</taxon>
        <taxon>Agaricales</taxon>
        <taxon>Marasmiineae</taxon>
        <taxon>Omphalotaceae</taxon>
        <taxon>Rhodocollybia</taxon>
    </lineage>
</organism>
<feature type="chain" id="PRO_5040165883" evidence="1">
    <location>
        <begin position="23"/>
        <end position="153"/>
    </location>
</feature>